<name>A0A0B6XTW3_9EUPU</name>
<feature type="non-terminal residue" evidence="2">
    <location>
        <position position="1"/>
    </location>
</feature>
<dbReference type="AlphaFoldDB" id="A0A0B6XTW3"/>
<feature type="non-terminal residue" evidence="2">
    <location>
        <position position="73"/>
    </location>
</feature>
<reference evidence="2" key="1">
    <citation type="submission" date="2014-12" db="EMBL/GenBank/DDBJ databases">
        <title>Insight into the proteome of Arion vulgaris.</title>
        <authorList>
            <person name="Aradska J."/>
            <person name="Bulat T."/>
            <person name="Smidak R."/>
            <person name="Sarate P."/>
            <person name="Gangsoo J."/>
            <person name="Sialana F."/>
            <person name="Bilban M."/>
            <person name="Lubec G."/>
        </authorList>
    </citation>
    <scope>NUCLEOTIDE SEQUENCE</scope>
    <source>
        <tissue evidence="2">Skin</tissue>
    </source>
</reference>
<organism evidence="2">
    <name type="scientific">Arion vulgaris</name>
    <dbReference type="NCBI Taxonomy" id="1028688"/>
    <lineage>
        <taxon>Eukaryota</taxon>
        <taxon>Metazoa</taxon>
        <taxon>Spiralia</taxon>
        <taxon>Lophotrochozoa</taxon>
        <taxon>Mollusca</taxon>
        <taxon>Gastropoda</taxon>
        <taxon>Heterobranchia</taxon>
        <taxon>Euthyneura</taxon>
        <taxon>Panpulmonata</taxon>
        <taxon>Eupulmonata</taxon>
        <taxon>Stylommatophora</taxon>
        <taxon>Helicina</taxon>
        <taxon>Arionoidea</taxon>
        <taxon>Arionidae</taxon>
        <taxon>Arion</taxon>
    </lineage>
</organism>
<accession>A0A0B6XTW3</accession>
<sequence>RLNLLHSMPGLVGKDTSHIFGRSKPKDAMKAAPPPPSIDLKGAREMPLEYSNIQTVIIFNSSIVAGGMSSTRP</sequence>
<proteinExistence type="predicted"/>
<evidence type="ECO:0000256" key="1">
    <source>
        <dbReference type="SAM" id="MobiDB-lite"/>
    </source>
</evidence>
<protein>
    <submittedName>
        <fullName evidence="2">Uncharacterized protein</fullName>
    </submittedName>
</protein>
<gene>
    <name evidence="2" type="primary">ORF1123</name>
</gene>
<feature type="region of interest" description="Disordered" evidence="1">
    <location>
        <begin position="15"/>
        <end position="37"/>
    </location>
</feature>
<dbReference type="EMBL" id="HACG01000464">
    <property type="protein sequence ID" value="CEK47329.1"/>
    <property type="molecule type" value="Transcribed_RNA"/>
</dbReference>
<evidence type="ECO:0000313" key="2">
    <source>
        <dbReference type="EMBL" id="CEK47329.1"/>
    </source>
</evidence>